<dbReference type="Proteomes" id="UP001596158">
    <property type="component" value="Unassembled WGS sequence"/>
</dbReference>
<accession>A0ABW1RRG7</accession>
<evidence type="ECO:0000313" key="2">
    <source>
        <dbReference type="Proteomes" id="UP001596158"/>
    </source>
</evidence>
<reference evidence="2" key="1">
    <citation type="journal article" date="2019" name="Int. J. Syst. Evol. Microbiol.">
        <title>The Global Catalogue of Microorganisms (GCM) 10K type strain sequencing project: providing services to taxonomists for standard genome sequencing and annotation.</title>
        <authorList>
            <consortium name="The Broad Institute Genomics Platform"/>
            <consortium name="The Broad Institute Genome Sequencing Center for Infectious Disease"/>
            <person name="Wu L."/>
            <person name="Ma J."/>
        </authorList>
    </citation>
    <scope>NUCLEOTIDE SEQUENCE [LARGE SCALE GENOMIC DNA]</scope>
    <source>
        <strain evidence="2">CCM 8924</strain>
    </source>
</reference>
<protein>
    <recommendedName>
        <fullName evidence="3">ImmA/IrrE family metallo-endopeptidase</fullName>
    </recommendedName>
</protein>
<dbReference type="RefSeq" id="WP_137600753.1">
    <property type="nucleotide sequence ID" value="NZ_BJDT01000005.1"/>
</dbReference>
<keyword evidence="2" id="KW-1185">Reference proteome</keyword>
<comment type="caution">
    <text evidence="1">The sequence shown here is derived from an EMBL/GenBank/DDBJ whole genome shotgun (WGS) entry which is preliminary data.</text>
</comment>
<name>A0ABW1RRG7_9LACO</name>
<sequence length="159" mass="18809">MNDFYFEKLKERQLKELEDIIDNKITNAGIEVVYVHAPTDDPDLIIPSRNLMVINLDSNVSQPIVYRKGHEFIHFLTVDIDSIKSYSYSLYCKKYEERTANQGAINLFAKIMYADLPNEARDWTKMMDLFNLPSWYDQMVIDAVYDDPKQLLMNYENEY</sequence>
<organism evidence="1 2">
    <name type="scientific">Weissella sagaensis</name>
    <dbReference type="NCBI Taxonomy" id="2559928"/>
    <lineage>
        <taxon>Bacteria</taxon>
        <taxon>Bacillati</taxon>
        <taxon>Bacillota</taxon>
        <taxon>Bacilli</taxon>
        <taxon>Lactobacillales</taxon>
        <taxon>Lactobacillaceae</taxon>
        <taxon>Weissella</taxon>
    </lineage>
</organism>
<evidence type="ECO:0008006" key="3">
    <source>
        <dbReference type="Google" id="ProtNLM"/>
    </source>
</evidence>
<proteinExistence type="predicted"/>
<gene>
    <name evidence="1" type="ORF">ACFQGR_01335</name>
</gene>
<evidence type="ECO:0000313" key="1">
    <source>
        <dbReference type="EMBL" id="MFC6178055.1"/>
    </source>
</evidence>
<dbReference type="EMBL" id="JBHSSG010000007">
    <property type="protein sequence ID" value="MFC6178055.1"/>
    <property type="molecule type" value="Genomic_DNA"/>
</dbReference>